<comment type="caution">
    <text evidence="1">The sequence shown here is derived from an EMBL/GenBank/DDBJ whole genome shotgun (WGS) entry which is preliminary data.</text>
</comment>
<name>A0AAV1SAI1_9ROSI</name>
<gene>
    <name evidence="1" type="ORF">DCAF_LOCUS20977</name>
</gene>
<dbReference type="EMBL" id="CAWUPB010001173">
    <property type="protein sequence ID" value="CAK7348280.1"/>
    <property type="molecule type" value="Genomic_DNA"/>
</dbReference>
<dbReference type="Pfam" id="PF13668">
    <property type="entry name" value="Ferritin_2"/>
    <property type="match status" value="1"/>
</dbReference>
<protein>
    <submittedName>
        <fullName evidence="1">Uncharacterized protein</fullName>
    </submittedName>
</protein>
<dbReference type="Proteomes" id="UP001314170">
    <property type="component" value="Unassembled WGS sequence"/>
</dbReference>
<reference evidence="1 2" key="1">
    <citation type="submission" date="2024-01" db="EMBL/GenBank/DDBJ databases">
        <authorList>
            <person name="Waweru B."/>
        </authorList>
    </citation>
    <scope>NUCLEOTIDE SEQUENCE [LARGE SCALE GENOMIC DNA]</scope>
</reference>
<accession>A0AAV1SAI1</accession>
<keyword evidence="2" id="KW-1185">Reference proteome</keyword>
<proteinExistence type="predicted"/>
<dbReference type="PANTHER" id="PTHR31694">
    <property type="entry name" value="DESICCATION-LIKE PROTEIN"/>
    <property type="match status" value="1"/>
</dbReference>
<sequence length="297" mass="33277">MKPRNLSSDGSLPHESKRTIGERVKQAIDAATVSMTMAMNGAGKGNGALLYSKQIERRNWSYQAEDPIRTMMFLGFPYCGPVKASDQDQIQFALNLEFFEAEFFLYCALGQGLDAIEPAFAECGPPPIGPEKANLDPITSRIIEEFGYQEGNYTNVGGIPRPLYDLSPQTFVQVFDKAVGDKLVSPFNPYSNTVNYLLPASYSYPLCRTSRLCRSHSEPSQLQYLLRSKNHASVTPTKLNMYISQFLAKCGIRDEGLTVYLYLEISPESNILSADANSFFYTRTPPQIPTMILWNRQ</sequence>
<organism evidence="1 2">
    <name type="scientific">Dovyalis caffra</name>
    <dbReference type="NCBI Taxonomy" id="77055"/>
    <lineage>
        <taxon>Eukaryota</taxon>
        <taxon>Viridiplantae</taxon>
        <taxon>Streptophyta</taxon>
        <taxon>Embryophyta</taxon>
        <taxon>Tracheophyta</taxon>
        <taxon>Spermatophyta</taxon>
        <taxon>Magnoliopsida</taxon>
        <taxon>eudicotyledons</taxon>
        <taxon>Gunneridae</taxon>
        <taxon>Pentapetalae</taxon>
        <taxon>rosids</taxon>
        <taxon>fabids</taxon>
        <taxon>Malpighiales</taxon>
        <taxon>Salicaceae</taxon>
        <taxon>Flacourtieae</taxon>
        <taxon>Dovyalis</taxon>
    </lineage>
</organism>
<evidence type="ECO:0000313" key="2">
    <source>
        <dbReference type="Proteomes" id="UP001314170"/>
    </source>
</evidence>
<dbReference type="InterPro" id="IPR052965">
    <property type="entry name" value="Pigment-catalase-like"/>
</dbReference>
<dbReference type="AlphaFoldDB" id="A0AAV1SAI1"/>
<dbReference type="PANTHER" id="PTHR31694:SF26">
    <property type="entry name" value="OS05G0151100 PROTEIN"/>
    <property type="match status" value="1"/>
</dbReference>
<evidence type="ECO:0000313" key="1">
    <source>
        <dbReference type="EMBL" id="CAK7348280.1"/>
    </source>
</evidence>